<keyword evidence="2" id="KW-1133">Transmembrane helix</keyword>
<proteinExistence type="predicted"/>
<gene>
    <name evidence="3" type="ORF">ILYODFUR_029227</name>
</gene>
<feature type="non-terminal residue" evidence="3">
    <location>
        <position position="1"/>
    </location>
</feature>
<feature type="transmembrane region" description="Helical" evidence="2">
    <location>
        <begin position="69"/>
        <end position="93"/>
    </location>
</feature>
<dbReference type="EMBL" id="JAHRIQ010085225">
    <property type="protein sequence ID" value="MEQ2249434.1"/>
    <property type="molecule type" value="Genomic_DNA"/>
</dbReference>
<feature type="region of interest" description="Disordered" evidence="1">
    <location>
        <begin position="202"/>
        <end position="246"/>
    </location>
</feature>
<keyword evidence="4" id="KW-1185">Reference proteome</keyword>
<comment type="caution">
    <text evidence="3">The sequence shown here is derived from an EMBL/GenBank/DDBJ whole genome shotgun (WGS) entry which is preliminary data.</text>
</comment>
<evidence type="ECO:0008006" key="5">
    <source>
        <dbReference type="Google" id="ProtNLM"/>
    </source>
</evidence>
<keyword evidence="2" id="KW-0472">Membrane</keyword>
<sequence length="311" mass="30732">SLSGDSIKKEKLISSYIDTGTLKTETGNSYYGSSGVLMKDKATYAEIHRDSGIFGGGGFCCCSDACCSWWKWLLGLLLLSLLLLGLLFGLIALAEDVRKLKNRVATLEAESSVAGARTGRLLDPSNDINTYVSGGGGVVGGGGGGGTGTGTGTGTDNTLILGFGGGGGSDSKTQISTAGAGDAAGRNDVDLGIVGVGGAGSAAGGGTSSSSSGGSAGTSFSGGAGSAGTSFSSGTGSAGTSFSGGTSLGTSTGTGVSGRYIDNAFLQMTIHQMLKSEMQSQGFRGKAQTHTLPQGCSECSSLKFCFLPQLF</sequence>
<protein>
    <recommendedName>
        <fullName evidence="5">COHA1</fullName>
    </recommendedName>
</protein>
<organism evidence="3 4">
    <name type="scientific">Ilyodon furcidens</name>
    <name type="common">goldbreast splitfin</name>
    <dbReference type="NCBI Taxonomy" id="33524"/>
    <lineage>
        <taxon>Eukaryota</taxon>
        <taxon>Metazoa</taxon>
        <taxon>Chordata</taxon>
        <taxon>Craniata</taxon>
        <taxon>Vertebrata</taxon>
        <taxon>Euteleostomi</taxon>
        <taxon>Actinopterygii</taxon>
        <taxon>Neopterygii</taxon>
        <taxon>Teleostei</taxon>
        <taxon>Neoteleostei</taxon>
        <taxon>Acanthomorphata</taxon>
        <taxon>Ovalentaria</taxon>
        <taxon>Atherinomorphae</taxon>
        <taxon>Cyprinodontiformes</taxon>
        <taxon>Goodeidae</taxon>
        <taxon>Ilyodon</taxon>
    </lineage>
</organism>
<name>A0ABV0UXK8_9TELE</name>
<accession>A0ABV0UXK8</accession>
<feature type="compositionally biased region" description="Low complexity" evidence="1">
    <location>
        <begin position="227"/>
        <end position="246"/>
    </location>
</feature>
<keyword evidence="2" id="KW-0812">Transmembrane</keyword>
<evidence type="ECO:0000256" key="2">
    <source>
        <dbReference type="SAM" id="Phobius"/>
    </source>
</evidence>
<evidence type="ECO:0000313" key="3">
    <source>
        <dbReference type="EMBL" id="MEQ2249434.1"/>
    </source>
</evidence>
<reference evidence="3 4" key="1">
    <citation type="submission" date="2021-06" db="EMBL/GenBank/DDBJ databases">
        <authorList>
            <person name="Palmer J.M."/>
        </authorList>
    </citation>
    <scope>NUCLEOTIDE SEQUENCE [LARGE SCALE GENOMIC DNA]</scope>
    <source>
        <strain evidence="4">if_2019</strain>
        <tissue evidence="3">Muscle</tissue>
    </source>
</reference>
<feature type="compositionally biased region" description="Gly residues" evidence="1">
    <location>
        <begin position="214"/>
        <end position="226"/>
    </location>
</feature>
<dbReference type="Proteomes" id="UP001482620">
    <property type="component" value="Unassembled WGS sequence"/>
</dbReference>
<evidence type="ECO:0000256" key="1">
    <source>
        <dbReference type="SAM" id="MobiDB-lite"/>
    </source>
</evidence>
<evidence type="ECO:0000313" key="4">
    <source>
        <dbReference type="Proteomes" id="UP001482620"/>
    </source>
</evidence>